<dbReference type="SMART" id="SM00355">
    <property type="entry name" value="ZnF_C2H2"/>
    <property type="match status" value="2"/>
</dbReference>
<feature type="compositionally biased region" description="Polar residues" evidence="10">
    <location>
        <begin position="39"/>
        <end position="73"/>
    </location>
</feature>
<proteinExistence type="inferred from homology"/>
<evidence type="ECO:0000256" key="5">
    <source>
        <dbReference type="ARBA" id="ARBA00022833"/>
    </source>
</evidence>
<keyword evidence="2" id="KW-0479">Metal-binding</keyword>
<dbReference type="InterPro" id="IPR013087">
    <property type="entry name" value="Znf_C2H2_type"/>
</dbReference>
<evidence type="ECO:0000256" key="8">
    <source>
        <dbReference type="ARBA" id="ARBA00023242"/>
    </source>
</evidence>
<dbReference type="GO" id="GO:0005634">
    <property type="term" value="C:nucleus"/>
    <property type="evidence" value="ECO:0007669"/>
    <property type="project" value="UniProtKB-ARBA"/>
</dbReference>
<protein>
    <recommendedName>
        <fullName evidence="11">C2H2-type domain-containing protein</fullName>
    </recommendedName>
</protein>
<dbReference type="Pfam" id="PF00096">
    <property type="entry name" value="zf-C2H2"/>
    <property type="match status" value="1"/>
</dbReference>
<dbReference type="GO" id="GO:0008270">
    <property type="term" value="F:zinc ion binding"/>
    <property type="evidence" value="ECO:0007669"/>
    <property type="project" value="UniProtKB-KW"/>
</dbReference>
<keyword evidence="6" id="KW-0805">Transcription regulation</keyword>
<comment type="similarity">
    <text evidence="1">Belongs to the krueppel C2H2-type zinc-finger protein family.</text>
</comment>
<organism evidence="12 13">
    <name type="scientific">Mycena belliarum</name>
    <dbReference type="NCBI Taxonomy" id="1033014"/>
    <lineage>
        <taxon>Eukaryota</taxon>
        <taxon>Fungi</taxon>
        <taxon>Dikarya</taxon>
        <taxon>Basidiomycota</taxon>
        <taxon>Agaricomycotina</taxon>
        <taxon>Agaricomycetes</taxon>
        <taxon>Agaricomycetidae</taxon>
        <taxon>Agaricales</taxon>
        <taxon>Marasmiineae</taxon>
        <taxon>Mycenaceae</taxon>
        <taxon>Mycena</taxon>
    </lineage>
</organism>
<dbReference type="Gene3D" id="3.30.160.60">
    <property type="entry name" value="Classic Zinc Finger"/>
    <property type="match status" value="2"/>
</dbReference>
<keyword evidence="4 9" id="KW-0863">Zinc-finger</keyword>
<feature type="region of interest" description="Disordered" evidence="10">
    <location>
        <begin position="1"/>
        <end position="91"/>
    </location>
</feature>
<evidence type="ECO:0000313" key="13">
    <source>
        <dbReference type="Proteomes" id="UP001222325"/>
    </source>
</evidence>
<evidence type="ECO:0000256" key="10">
    <source>
        <dbReference type="SAM" id="MobiDB-lite"/>
    </source>
</evidence>
<dbReference type="PROSITE" id="PS00028">
    <property type="entry name" value="ZINC_FINGER_C2H2_1"/>
    <property type="match status" value="2"/>
</dbReference>
<evidence type="ECO:0000256" key="1">
    <source>
        <dbReference type="ARBA" id="ARBA00006991"/>
    </source>
</evidence>
<feature type="region of interest" description="Disordered" evidence="10">
    <location>
        <begin position="139"/>
        <end position="164"/>
    </location>
</feature>
<evidence type="ECO:0000256" key="7">
    <source>
        <dbReference type="ARBA" id="ARBA00023163"/>
    </source>
</evidence>
<evidence type="ECO:0000256" key="2">
    <source>
        <dbReference type="ARBA" id="ARBA00022723"/>
    </source>
</evidence>
<accession>A0AAD6UKU0</accession>
<evidence type="ECO:0000256" key="4">
    <source>
        <dbReference type="ARBA" id="ARBA00022771"/>
    </source>
</evidence>
<keyword evidence="13" id="KW-1185">Reference proteome</keyword>
<dbReference type="GO" id="GO:0045944">
    <property type="term" value="P:positive regulation of transcription by RNA polymerase II"/>
    <property type="evidence" value="ECO:0007669"/>
    <property type="project" value="UniProtKB-ARBA"/>
</dbReference>
<dbReference type="AlphaFoldDB" id="A0AAD6UKU0"/>
<evidence type="ECO:0000256" key="3">
    <source>
        <dbReference type="ARBA" id="ARBA00022737"/>
    </source>
</evidence>
<dbReference type="Proteomes" id="UP001222325">
    <property type="component" value="Unassembled WGS sequence"/>
</dbReference>
<dbReference type="FunFam" id="3.30.160.60:FF:000761">
    <property type="entry name" value="Zinc finger protein 449"/>
    <property type="match status" value="1"/>
</dbReference>
<name>A0AAD6UKU0_9AGAR</name>
<feature type="domain" description="C2H2-type" evidence="11">
    <location>
        <begin position="94"/>
        <end position="121"/>
    </location>
</feature>
<dbReference type="PROSITE" id="PS50157">
    <property type="entry name" value="ZINC_FINGER_C2H2_2"/>
    <property type="match status" value="2"/>
</dbReference>
<feature type="domain" description="C2H2-type" evidence="11">
    <location>
        <begin position="122"/>
        <end position="151"/>
    </location>
</feature>
<dbReference type="GO" id="GO:0000981">
    <property type="term" value="F:DNA-binding transcription factor activity, RNA polymerase II-specific"/>
    <property type="evidence" value="ECO:0007669"/>
    <property type="project" value="TreeGrafter"/>
</dbReference>
<sequence>MHAMKIELTDDLSPPVQLPPYDGPIAPLSTAARSLVRPSIQSVPRNSTSRVIPSEAQSSSLPTTTAEPTQNASGDRVDDFLPTSSQAETKSKKYSCDVCGKYFDRPSGLQTHMNIHTKSKPYACGFPDCAALFNTNSNAKRHQRSHGDENAKTEPPPTVYPGPVQFALPTVFPS</sequence>
<keyword evidence="7" id="KW-0804">Transcription</keyword>
<evidence type="ECO:0000313" key="12">
    <source>
        <dbReference type="EMBL" id="KAJ7104348.1"/>
    </source>
</evidence>
<dbReference type="GO" id="GO:0000978">
    <property type="term" value="F:RNA polymerase II cis-regulatory region sequence-specific DNA binding"/>
    <property type="evidence" value="ECO:0007669"/>
    <property type="project" value="TreeGrafter"/>
</dbReference>
<comment type="caution">
    <text evidence="12">The sequence shown here is derived from an EMBL/GenBank/DDBJ whole genome shotgun (WGS) entry which is preliminary data.</text>
</comment>
<dbReference type="PANTHER" id="PTHR19818:SF139">
    <property type="entry name" value="PAIR-RULE PROTEIN ODD-PAIRED"/>
    <property type="match status" value="1"/>
</dbReference>
<dbReference type="EMBL" id="JARJCN010000001">
    <property type="protein sequence ID" value="KAJ7104348.1"/>
    <property type="molecule type" value="Genomic_DNA"/>
</dbReference>
<keyword evidence="5" id="KW-0862">Zinc</keyword>
<evidence type="ECO:0000256" key="9">
    <source>
        <dbReference type="PROSITE-ProRule" id="PRU00042"/>
    </source>
</evidence>
<dbReference type="SUPFAM" id="SSF57667">
    <property type="entry name" value="beta-beta-alpha zinc fingers"/>
    <property type="match status" value="1"/>
</dbReference>
<dbReference type="InterPro" id="IPR036236">
    <property type="entry name" value="Znf_C2H2_sf"/>
</dbReference>
<keyword evidence="8" id="KW-0539">Nucleus</keyword>
<reference evidence="12" key="1">
    <citation type="submission" date="2023-03" db="EMBL/GenBank/DDBJ databases">
        <title>Massive genome expansion in bonnet fungi (Mycena s.s.) driven by repeated elements and novel gene families across ecological guilds.</title>
        <authorList>
            <consortium name="Lawrence Berkeley National Laboratory"/>
            <person name="Harder C.B."/>
            <person name="Miyauchi S."/>
            <person name="Viragh M."/>
            <person name="Kuo A."/>
            <person name="Thoen E."/>
            <person name="Andreopoulos B."/>
            <person name="Lu D."/>
            <person name="Skrede I."/>
            <person name="Drula E."/>
            <person name="Henrissat B."/>
            <person name="Morin E."/>
            <person name="Kohler A."/>
            <person name="Barry K."/>
            <person name="LaButti K."/>
            <person name="Morin E."/>
            <person name="Salamov A."/>
            <person name="Lipzen A."/>
            <person name="Mereny Z."/>
            <person name="Hegedus B."/>
            <person name="Baldrian P."/>
            <person name="Stursova M."/>
            <person name="Weitz H."/>
            <person name="Taylor A."/>
            <person name="Grigoriev I.V."/>
            <person name="Nagy L.G."/>
            <person name="Martin F."/>
            <person name="Kauserud H."/>
        </authorList>
    </citation>
    <scope>NUCLEOTIDE SEQUENCE</scope>
    <source>
        <strain evidence="12">CBHHK173m</strain>
    </source>
</reference>
<dbReference type="PANTHER" id="PTHR19818">
    <property type="entry name" value="ZINC FINGER PROTEIN ZIC AND GLI"/>
    <property type="match status" value="1"/>
</dbReference>
<evidence type="ECO:0000256" key="6">
    <source>
        <dbReference type="ARBA" id="ARBA00023015"/>
    </source>
</evidence>
<keyword evidence="3" id="KW-0677">Repeat</keyword>
<evidence type="ECO:0000259" key="11">
    <source>
        <dbReference type="PROSITE" id="PS50157"/>
    </source>
</evidence>
<gene>
    <name evidence="12" type="ORF">B0H15DRAFT_21997</name>
</gene>
<dbReference type="InterPro" id="IPR050329">
    <property type="entry name" value="GLI_C2H2-zinc-finger"/>
</dbReference>